<comment type="caution">
    <text evidence="8">The sequence shown here is derived from an EMBL/GenBank/DDBJ whole genome shotgun (WGS) entry which is preliminary data.</text>
</comment>
<dbReference type="PRINTS" id="PR00465">
    <property type="entry name" value="EP450IV"/>
</dbReference>
<dbReference type="InterPro" id="IPR050121">
    <property type="entry name" value="Cytochrome_P450_monoxygenase"/>
</dbReference>
<evidence type="ECO:0008006" key="10">
    <source>
        <dbReference type="Google" id="ProtNLM"/>
    </source>
</evidence>
<dbReference type="GO" id="GO:0020037">
    <property type="term" value="F:heme binding"/>
    <property type="evidence" value="ECO:0007669"/>
    <property type="project" value="InterPro"/>
</dbReference>
<dbReference type="InterPro" id="IPR036396">
    <property type="entry name" value="Cyt_P450_sf"/>
</dbReference>
<dbReference type="PANTHER" id="PTHR24305">
    <property type="entry name" value="CYTOCHROME P450"/>
    <property type="match status" value="1"/>
</dbReference>
<keyword evidence="4 5" id="KW-0408">Iron</keyword>
<keyword evidence="3 5" id="KW-0479">Metal-binding</keyword>
<dbReference type="EMBL" id="CAJPDR010000107">
    <property type="protein sequence ID" value="CAF9918052.1"/>
    <property type="molecule type" value="Genomic_DNA"/>
</dbReference>
<dbReference type="Proteomes" id="UP000664203">
    <property type="component" value="Unassembled WGS sequence"/>
</dbReference>
<evidence type="ECO:0000256" key="6">
    <source>
        <dbReference type="RuleBase" id="RU000461"/>
    </source>
</evidence>
<keyword evidence="7" id="KW-0472">Membrane</keyword>
<keyword evidence="6" id="KW-0560">Oxidoreductase</keyword>
<gene>
    <name evidence="8" type="ORF">ALECFALPRED_000506</name>
</gene>
<evidence type="ECO:0000313" key="8">
    <source>
        <dbReference type="EMBL" id="CAF9918052.1"/>
    </source>
</evidence>
<evidence type="ECO:0000313" key="9">
    <source>
        <dbReference type="Proteomes" id="UP000664203"/>
    </source>
</evidence>
<feature type="binding site" description="axial binding residue" evidence="5">
    <location>
        <position position="489"/>
    </location>
    <ligand>
        <name>heme</name>
        <dbReference type="ChEBI" id="CHEBI:30413"/>
    </ligand>
    <ligandPart>
        <name>Fe</name>
        <dbReference type="ChEBI" id="CHEBI:18248"/>
    </ligandPart>
</feature>
<reference evidence="8" key="1">
    <citation type="submission" date="2021-03" db="EMBL/GenBank/DDBJ databases">
        <authorList>
            <person name="Tagirdzhanova G."/>
        </authorList>
    </citation>
    <scope>NUCLEOTIDE SEQUENCE</scope>
</reference>
<dbReference type="AlphaFoldDB" id="A0A8H3I7R8"/>
<dbReference type="Gene3D" id="1.10.630.10">
    <property type="entry name" value="Cytochrome P450"/>
    <property type="match status" value="1"/>
</dbReference>
<keyword evidence="6" id="KW-0503">Monooxygenase</keyword>
<dbReference type="PROSITE" id="PS00086">
    <property type="entry name" value="CYTOCHROME_P450"/>
    <property type="match status" value="1"/>
</dbReference>
<dbReference type="Pfam" id="PF00067">
    <property type="entry name" value="p450"/>
    <property type="match status" value="1"/>
</dbReference>
<comment type="cofactor">
    <cofactor evidence="1 5">
        <name>heme</name>
        <dbReference type="ChEBI" id="CHEBI:30413"/>
    </cofactor>
</comment>
<dbReference type="GO" id="GO:0004497">
    <property type="term" value="F:monooxygenase activity"/>
    <property type="evidence" value="ECO:0007669"/>
    <property type="project" value="UniProtKB-KW"/>
</dbReference>
<keyword evidence="7" id="KW-0812">Transmembrane</keyword>
<sequence>MTVNLVGYLVPAALCSFLLCYYLFYSFRLSPLAKIPYAHWTSPFVPCWILWKRYRQKELNAAYQAHQRLGPIVRLGPRDLSVSSYENGIRTIYGGGFDKPTYFDFFNYYERNNSFCSLTRKEHSTHRRRVSVVYSKSALFGSAQLLSLTQRIIVGRLVPKLDEQALTQEPIEILTLTYALCLDYVNAFIFGYSSGPNFLQTESNTQLWLEHYEQRYCKESFWPQELPTITKWLAALGVDMLPKQHIPSKHYLERWMMGLCDKANEARSLADQGLLKDPADIPVVYHQVQKATEADMNGADTQTKKLEIASELFDHMCTQMTLPLEAAILVADLYLPLAGAREVLGLVLSYTLYYISQNQQSQYRLRSELASAGLAITITDSEPNPALPPPASLDSLPYLTAVLKESFRMRPNSTPLPRITPHDRAVSLAGIDNIPPGTRVNAFQWFVHRDPRLWDQPDTWLPERWLQGGKKGVDDEGVLWAFGSGPRMCVGNHLTQYSKHILRLVFRTDTLTPWCKVMRYVIAVIYSNYRTVVFDDGSFGKHPPGSLDDRLMVRFERLHA</sequence>
<comment type="similarity">
    <text evidence="2 6">Belongs to the cytochrome P450 family.</text>
</comment>
<proteinExistence type="inferred from homology"/>
<evidence type="ECO:0000256" key="3">
    <source>
        <dbReference type="ARBA" id="ARBA00022723"/>
    </source>
</evidence>
<evidence type="ECO:0000256" key="1">
    <source>
        <dbReference type="ARBA" id="ARBA00001971"/>
    </source>
</evidence>
<dbReference type="InterPro" id="IPR001128">
    <property type="entry name" value="Cyt_P450"/>
</dbReference>
<protein>
    <recommendedName>
        <fullName evidence="10">Cytochrome P450</fullName>
    </recommendedName>
</protein>
<keyword evidence="9" id="KW-1185">Reference proteome</keyword>
<organism evidence="8 9">
    <name type="scientific">Alectoria fallacina</name>
    <dbReference type="NCBI Taxonomy" id="1903189"/>
    <lineage>
        <taxon>Eukaryota</taxon>
        <taxon>Fungi</taxon>
        <taxon>Dikarya</taxon>
        <taxon>Ascomycota</taxon>
        <taxon>Pezizomycotina</taxon>
        <taxon>Lecanoromycetes</taxon>
        <taxon>OSLEUM clade</taxon>
        <taxon>Lecanoromycetidae</taxon>
        <taxon>Lecanorales</taxon>
        <taxon>Lecanorineae</taxon>
        <taxon>Parmeliaceae</taxon>
        <taxon>Alectoria</taxon>
    </lineage>
</organism>
<evidence type="ECO:0000256" key="2">
    <source>
        <dbReference type="ARBA" id="ARBA00010617"/>
    </source>
</evidence>
<keyword evidence="5 6" id="KW-0349">Heme</keyword>
<name>A0A8H3I7R8_9LECA</name>
<dbReference type="InterPro" id="IPR017972">
    <property type="entry name" value="Cyt_P450_CS"/>
</dbReference>
<dbReference type="PANTHER" id="PTHR24305:SF166">
    <property type="entry name" value="CYTOCHROME P450 12A4, MITOCHONDRIAL-RELATED"/>
    <property type="match status" value="1"/>
</dbReference>
<evidence type="ECO:0000256" key="7">
    <source>
        <dbReference type="SAM" id="Phobius"/>
    </source>
</evidence>
<keyword evidence="7" id="KW-1133">Transmembrane helix</keyword>
<dbReference type="OrthoDB" id="1470350at2759"/>
<dbReference type="InterPro" id="IPR002403">
    <property type="entry name" value="Cyt_P450_E_grp-IV"/>
</dbReference>
<accession>A0A8H3I7R8</accession>
<feature type="transmembrane region" description="Helical" evidence="7">
    <location>
        <begin position="6"/>
        <end position="24"/>
    </location>
</feature>
<dbReference type="GO" id="GO:0005506">
    <property type="term" value="F:iron ion binding"/>
    <property type="evidence" value="ECO:0007669"/>
    <property type="project" value="InterPro"/>
</dbReference>
<evidence type="ECO:0000256" key="4">
    <source>
        <dbReference type="ARBA" id="ARBA00023004"/>
    </source>
</evidence>
<evidence type="ECO:0000256" key="5">
    <source>
        <dbReference type="PIRSR" id="PIRSR602403-1"/>
    </source>
</evidence>
<dbReference type="SUPFAM" id="SSF48264">
    <property type="entry name" value="Cytochrome P450"/>
    <property type="match status" value="1"/>
</dbReference>
<dbReference type="GO" id="GO:0016705">
    <property type="term" value="F:oxidoreductase activity, acting on paired donors, with incorporation or reduction of molecular oxygen"/>
    <property type="evidence" value="ECO:0007669"/>
    <property type="project" value="InterPro"/>
</dbReference>